<evidence type="ECO:0000259" key="5">
    <source>
        <dbReference type="PROSITE" id="PS50089"/>
    </source>
</evidence>
<dbReference type="Pfam" id="PF02190">
    <property type="entry name" value="LON_substr_bdg"/>
    <property type="match status" value="1"/>
</dbReference>
<dbReference type="PROSITE" id="PS00518">
    <property type="entry name" value="ZF_RING_1"/>
    <property type="match status" value="1"/>
</dbReference>
<dbReference type="PROSITE" id="PS50089">
    <property type="entry name" value="ZF_RING_2"/>
    <property type="match status" value="1"/>
</dbReference>
<dbReference type="SMART" id="SM00184">
    <property type="entry name" value="RING"/>
    <property type="match status" value="1"/>
</dbReference>
<dbReference type="PANTHER" id="PTHR23327:SF42">
    <property type="entry name" value="LON PEPTIDASE N-TERMINAL DOMAIN AND RING FINGER PROTEIN C14F5.10C"/>
    <property type="match status" value="1"/>
</dbReference>
<protein>
    <submittedName>
        <fullName evidence="6 7">RING finger protein 3-like</fullName>
    </submittedName>
</protein>
<dbReference type="InterPro" id="IPR046336">
    <property type="entry name" value="Lon_prtase_N_sf"/>
</dbReference>
<evidence type="ECO:0000256" key="4">
    <source>
        <dbReference type="PROSITE-ProRule" id="PRU00175"/>
    </source>
</evidence>
<dbReference type="AlphaFoldDB" id="A0AAV7K6I9"/>
<evidence type="ECO:0000313" key="7">
    <source>
        <dbReference type="EMBL" id="KAI6656318.1"/>
    </source>
</evidence>
<keyword evidence="1" id="KW-0479">Metal-binding</keyword>
<dbReference type="Gene3D" id="3.30.40.10">
    <property type="entry name" value="Zinc/RING finger domain, C3HC4 (zinc finger)"/>
    <property type="match status" value="1"/>
</dbReference>
<dbReference type="GO" id="GO:0008270">
    <property type="term" value="F:zinc ion binding"/>
    <property type="evidence" value="ECO:0007669"/>
    <property type="project" value="UniProtKB-KW"/>
</dbReference>
<dbReference type="Pfam" id="PF13923">
    <property type="entry name" value="zf-C3HC4_2"/>
    <property type="match status" value="1"/>
</dbReference>
<dbReference type="PANTHER" id="PTHR23327">
    <property type="entry name" value="RING FINGER PROTEIN 127"/>
    <property type="match status" value="1"/>
</dbReference>
<dbReference type="InterPro" id="IPR017907">
    <property type="entry name" value="Znf_RING_CS"/>
</dbReference>
<keyword evidence="3" id="KW-0862">Zinc</keyword>
<sequence>MICERIWQHICVEREKVARVGHIFKWQRQKIVSLKPEEVECSLCCRLYYRPTTTPCGHTLCEPCLNRCLDHNTICPVCRSPLTIMLGKYQHKPCIALATILKECLPEDYLEREREHRSEQGTLINLTEILSTDGYQDSFELSLFVCCLAFPYVQCNLHIFEPRYRLMIRQAWESESKCFGMCVPLGDTFYQFGTILKINNHQILDDGRVMINTIGVRRFTVLSHYKRDGYIVALVCLISDTDRHIESERVSVEMRNALAYAVSSANVQIAEMLGTIPEHSEGEEGPDGPGWIWYGLGLAHLRGTEISPEVLGDTSAISRYRKLRDLFLRKF</sequence>
<dbReference type="InterPro" id="IPR013083">
    <property type="entry name" value="Znf_RING/FYVE/PHD"/>
</dbReference>
<reference evidence="7" key="1">
    <citation type="submission" date="2022-02" db="EMBL/GenBank/DDBJ databases">
        <authorList>
            <person name="Santini S."/>
            <person name="Jourda C."/>
            <person name="Belahbib H."/>
            <person name="Rocher C."/>
            <person name="Selva M."/>
            <person name="Borchiellini C."/>
            <person name="Renard E."/>
        </authorList>
    </citation>
    <scope>NUCLEOTIDE SEQUENCE</scope>
    <source>
        <strain evidence="7">SPO-2</strain>
    </source>
</reference>
<dbReference type="SUPFAM" id="SSF88697">
    <property type="entry name" value="PUA domain-like"/>
    <property type="match status" value="1"/>
</dbReference>
<dbReference type="InterPro" id="IPR001841">
    <property type="entry name" value="Znf_RING"/>
</dbReference>
<feature type="domain" description="RING-type" evidence="5">
    <location>
        <begin position="41"/>
        <end position="79"/>
    </location>
</feature>
<evidence type="ECO:0000313" key="6">
    <source>
        <dbReference type="EMBL" id="KAI6656295.1"/>
    </source>
</evidence>
<keyword evidence="8" id="KW-1185">Reference proteome</keyword>
<dbReference type="EMBL" id="JAKMXF010000144">
    <property type="protein sequence ID" value="KAI6656318.1"/>
    <property type="molecule type" value="Genomic_DNA"/>
</dbReference>
<dbReference type="EMBL" id="JAKMXF010000144">
    <property type="protein sequence ID" value="KAI6656295.1"/>
    <property type="molecule type" value="Genomic_DNA"/>
</dbReference>
<dbReference type="SUPFAM" id="SSF57850">
    <property type="entry name" value="RING/U-box"/>
    <property type="match status" value="1"/>
</dbReference>
<proteinExistence type="predicted"/>
<dbReference type="Proteomes" id="UP001165289">
    <property type="component" value="Unassembled WGS sequence"/>
</dbReference>
<evidence type="ECO:0000313" key="8">
    <source>
        <dbReference type="Proteomes" id="UP001165289"/>
    </source>
</evidence>
<dbReference type="CDD" id="cd16514">
    <property type="entry name" value="RING-HC_LONFs_rpt2"/>
    <property type="match status" value="1"/>
</dbReference>
<accession>A0AAV7K6I9</accession>
<evidence type="ECO:0000256" key="3">
    <source>
        <dbReference type="ARBA" id="ARBA00022833"/>
    </source>
</evidence>
<evidence type="ECO:0000256" key="2">
    <source>
        <dbReference type="ARBA" id="ARBA00022771"/>
    </source>
</evidence>
<reference evidence="7 8" key="2">
    <citation type="journal article" date="2023" name="BMC Biol.">
        <title>The compact genome of the sponge Oopsacas minuta (Hexactinellida) is lacking key metazoan core genes.</title>
        <authorList>
            <person name="Santini S."/>
            <person name="Schenkelaars Q."/>
            <person name="Jourda C."/>
            <person name="Duchesne M."/>
            <person name="Belahbib H."/>
            <person name="Rocher C."/>
            <person name="Selva M."/>
            <person name="Riesgo A."/>
            <person name="Vervoort M."/>
            <person name="Leys S.P."/>
            <person name="Kodjabachian L."/>
            <person name="Le Bivic A."/>
            <person name="Borchiellini C."/>
            <person name="Claverie J.M."/>
            <person name="Renard E."/>
        </authorList>
    </citation>
    <scope>NUCLEOTIDE SEQUENCE [LARGE SCALE GENOMIC DNA]</scope>
    <source>
        <strain evidence="7">SPO-2</strain>
    </source>
</reference>
<gene>
    <name evidence="6" type="ORF">LOD99_1095</name>
    <name evidence="7" type="ORF">LOD99_1118</name>
</gene>
<evidence type="ECO:0000256" key="1">
    <source>
        <dbReference type="ARBA" id="ARBA00022723"/>
    </source>
</evidence>
<dbReference type="GO" id="GO:0061630">
    <property type="term" value="F:ubiquitin protein ligase activity"/>
    <property type="evidence" value="ECO:0007669"/>
    <property type="project" value="TreeGrafter"/>
</dbReference>
<dbReference type="SMART" id="SM00464">
    <property type="entry name" value="LON"/>
    <property type="match status" value="1"/>
</dbReference>
<dbReference type="Gene3D" id="2.30.130.40">
    <property type="entry name" value="LON domain-like"/>
    <property type="match status" value="1"/>
</dbReference>
<dbReference type="InterPro" id="IPR003111">
    <property type="entry name" value="Lon_prtase_N"/>
</dbReference>
<organism evidence="7 8">
    <name type="scientific">Oopsacas minuta</name>
    <dbReference type="NCBI Taxonomy" id="111878"/>
    <lineage>
        <taxon>Eukaryota</taxon>
        <taxon>Metazoa</taxon>
        <taxon>Porifera</taxon>
        <taxon>Hexactinellida</taxon>
        <taxon>Hexasterophora</taxon>
        <taxon>Lyssacinosida</taxon>
        <taxon>Leucopsacidae</taxon>
        <taxon>Oopsacas</taxon>
    </lineage>
</organism>
<keyword evidence="2 4" id="KW-0863">Zinc-finger</keyword>
<comment type="caution">
    <text evidence="7">The sequence shown here is derived from an EMBL/GenBank/DDBJ whole genome shotgun (WGS) entry which is preliminary data.</text>
</comment>
<name>A0AAV7K6I9_9METZ</name>
<dbReference type="InterPro" id="IPR015947">
    <property type="entry name" value="PUA-like_sf"/>
</dbReference>